<dbReference type="OMA" id="KRTGYAN"/>
<sequence length="308" mass="35580">MGSKILQRSISLLSQHNTLLKTALTNRCQWKPISTSAINQLFHEKSRKGDFDQRTADKVPKKTHILNGLRELKNEIKMWQEEMKDHLKMDPVLIYRPGEVDVAFRFNNNDALDKWVVSTDSDHNQGFSTAALEKSPAGYGLFHGNVRSEVPKDGRVKRAGYCNMKSMRSRKSFKREVALNWTPYNTLVLKVRGDGRNYLINIHTEGYFDVLWHDIYHYVLYTRGGPHWQTTRIPFSKFFLSSKGRIQDKQYPIALDKVTSLSFSVGAKGDSDGPFSLEIDYVGLEFDPNHVEEFAYEMYRMPKYLVAT</sequence>
<dbReference type="GO" id="GO:0032981">
    <property type="term" value="P:mitochondrial respiratory chain complex I assembly"/>
    <property type="evidence" value="ECO:0007669"/>
    <property type="project" value="TreeGrafter"/>
</dbReference>
<dbReference type="EMBL" id="UFQT01005199">
    <property type="protein sequence ID" value="SSX35944.1"/>
    <property type="molecule type" value="Genomic_DNA"/>
</dbReference>
<comment type="similarity">
    <text evidence="2">Belongs to the CIA30 family.</text>
</comment>
<evidence type="ECO:0000256" key="4">
    <source>
        <dbReference type="ARBA" id="ARBA00023186"/>
    </source>
</evidence>
<reference evidence="6" key="1">
    <citation type="submission" date="2018-04" db="EMBL/GenBank/DDBJ databases">
        <authorList>
            <person name="Go L.Y."/>
            <person name="Mitchell J.A."/>
        </authorList>
    </citation>
    <scope>NUCLEOTIDE SEQUENCE</scope>
    <source>
        <tissue evidence="6">Whole organism</tissue>
    </source>
</reference>
<reference evidence="7" key="2">
    <citation type="submission" date="2018-07" db="EMBL/GenBank/DDBJ databases">
        <authorList>
            <person name="Quirk P.G."/>
            <person name="Krulwich T.A."/>
        </authorList>
    </citation>
    <scope>NUCLEOTIDE SEQUENCE</scope>
</reference>
<dbReference type="GO" id="GO:0051082">
    <property type="term" value="F:unfolded protein binding"/>
    <property type="evidence" value="ECO:0007669"/>
    <property type="project" value="TreeGrafter"/>
</dbReference>
<dbReference type="PANTHER" id="PTHR13194:SF18">
    <property type="entry name" value="COMPLEX I INTERMEDIATE-ASSOCIATED PROTEIN 30, MITOCHONDRIAL"/>
    <property type="match status" value="1"/>
</dbReference>
<evidence type="ECO:0000313" key="7">
    <source>
        <dbReference type="EMBL" id="SSX35944.1"/>
    </source>
</evidence>
<dbReference type="PANTHER" id="PTHR13194">
    <property type="entry name" value="COMPLEX I INTERMEDIATE-ASSOCIATED PROTEIN 30"/>
    <property type="match status" value="1"/>
</dbReference>
<gene>
    <name evidence="7" type="primary">CSON011687</name>
    <name evidence="6" type="synonym">CSON010484</name>
</gene>
<dbReference type="VEuPathDB" id="VectorBase:CSON010484"/>
<name>A0A336N067_CULSO</name>
<dbReference type="InterPro" id="IPR013857">
    <property type="entry name" value="NADH-UbQ_OxRdtase-assoc_prot30"/>
</dbReference>
<proteinExistence type="inferred from homology"/>
<accession>A0A336N067</accession>
<dbReference type="GO" id="GO:0005739">
    <property type="term" value="C:mitochondrion"/>
    <property type="evidence" value="ECO:0007669"/>
    <property type="project" value="UniProtKB-SubCell"/>
</dbReference>
<dbReference type="InterPro" id="IPR008979">
    <property type="entry name" value="Galactose-bd-like_sf"/>
</dbReference>
<dbReference type="AlphaFoldDB" id="A0A336N067"/>
<organism evidence="7">
    <name type="scientific">Culicoides sonorensis</name>
    <name type="common">Biting midge</name>
    <dbReference type="NCBI Taxonomy" id="179676"/>
    <lineage>
        <taxon>Eukaryota</taxon>
        <taxon>Metazoa</taxon>
        <taxon>Ecdysozoa</taxon>
        <taxon>Arthropoda</taxon>
        <taxon>Hexapoda</taxon>
        <taxon>Insecta</taxon>
        <taxon>Pterygota</taxon>
        <taxon>Neoptera</taxon>
        <taxon>Endopterygota</taxon>
        <taxon>Diptera</taxon>
        <taxon>Nematocera</taxon>
        <taxon>Chironomoidea</taxon>
        <taxon>Ceratopogonidae</taxon>
        <taxon>Ceratopogoninae</taxon>
        <taxon>Culicoides</taxon>
        <taxon>Monoculicoides</taxon>
    </lineage>
</organism>
<keyword evidence="3" id="KW-0496">Mitochondrion</keyword>
<evidence type="ECO:0000256" key="2">
    <source>
        <dbReference type="ARBA" id="ARBA00007884"/>
    </source>
</evidence>
<dbReference type="VEuPathDB" id="VectorBase:CSON011687"/>
<evidence type="ECO:0000256" key="3">
    <source>
        <dbReference type="ARBA" id="ARBA00023128"/>
    </source>
</evidence>
<keyword evidence="4" id="KW-0143">Chaperone</keyword>
<dbReference type="InterPro" id="IPR039131">
    <property type="entry name" value="NDUFAF1"/>
</dbReference>
<feature type="domain" description="NADH:ubiquinone oxidoreductase intermediate-associated protein 30" evidence="5">
    <location>
        <begin position="104"/>
        <end position="279"/>
    </location>
</feature>
<dbReference type="EMBL" id="UFQT01004276">
    <property type="protein sequence ID" value="SSX35621.1"/>
    <property type="molecule type" value="Genomic_DNA"/>
</dbReference>
<evidence type="ECO:0000259" key="5">
    <source>
        <dbReference type="Pfam" id="PF08547"/>
    </source>
</evidence>
<dbReference type="Pfam" id="PF08547">
    <property type="entry name" value="CIA30"/>
    <property type="match status" value="1"/>
</dbReference>
<dbReference type="EMBL" id="UFQS01004276">
    <property type="protein sequence ID" value="SSX16301.1"/>
    <property type="molecule type" value="Genomic_DNA"/>
</dbReference>
<protein>
    <submittedName>
        <fullName evidence="6">CSON010484 protein</fullName>
    </submittedName>
    <submittedName>
        <fullName evidence="7">CSON011687 protein</fullName>
    </submittedName>
</protein>
<comment type="subcellular location">
    <subcellularLocation>
        <location evidence="1">Mitochondrion</location>
    </subcellularLocation>
</comment>
<evidence type="ECO:0000313" key="6">
    <source>
        <dbReference type="EMBL" id="SSX16301.1"/>
    </source>
</evidence>
<dbReference type="GO" id="GO:0006120">
    <property type="term" value="P:mitochondrial electron transport, NADH to ubiquinone"/>
    <property type="evidence" value="ECO:0007669"/>
    <property type="project" value="TreeGrafter"/>
</dbReference>
<evidence type="ECO:0000256" key="1">
    <source>
        <dbReference type="ARBA" id="ARBA00004173"/>
    </source>
</evidence>
<dbReference type="SUPFAM" id="SSF49785">
    <property type="entry name" value="Galactose-binding domain-like"/>
    <property type="match status" value="1"/>
</dbReference>